<dbReference type="PANTHER" id="PTHR37166:SF1">
    <property type="entry name" value="PROTEIN FLAG"/>
    <property type="match status" value="1"/>
</dbReference>
<name>A0ABV8H0N4_9BACI</name>
<keyword evidence="3" id="KW-1185">Reference proteome</keyword>
<evidence type="ECO:0000256" key="1">
    <source>
        <dbReference type="SAM" id="MobiDB-lite"/>
    </source>
</evidence>
<dbReference type="RefSeq" id="WP_379496349.1">
    <property type="nucleotide sequence ID" value="NZ_JBHSAO010000006.1"/>
</dbReference>
<evidence type="ECO:0000313" key="3">
    <source>
        <dbReference type="Proteomes" id="UP001595772"/>
    </source>
</evidence>
<comment type="caution">
    <text evidence="2">The sequence shown here is derived from an EMBL/GenBank/DDBJ whole genome shotgun (WGS) entry which is preliminary data.</text>
</comment>
<dbReference type="Pfam" id="PF03646">
    <property type="entry name" value="FlaG"/>
    <property type="match status" value="1"/>
</dbReference>
<reference evidence="3" key="1">
    <citation type="journal article" date="2019" name="Int. J. Syst. Evol. Microbiol.">
        <title>The Global Catalogue of Microorganisms (GCM) 10K type strain sequencing project: providing services to taxonomists for standard genome sequencing and annotation.</title>
        <authorList>
            <consortium name="The Broad Institute Genomics Platform"/>
            <consortium name="The Broad Institute Genome Sequencing Center for Infectious Disease"/>
            <person name="Wu L."/>
            <person name="Ma J."/>
        </authorList>
    </citation>
    <scope>NUCLEOTIDE SEQUENCE [LARGE SCALE GENOMIC DNA]</scope>
    <source>
        <strain evidence="3">IBRC-M 10703</strain>
    </source>
</reference>
<feature type="compositionally biased region" description="Basic and acidic residues" evidence="1">
    <location>
        <begin position="29"/>
        <end position="41"/>
    </location>
</feature>
<dbReference type="EMBL" id="JBHSAO010000006">
    <property type="protein sequence ID" value="MFC4023851.1"/>
    <property type="molecule type" value="Genomic_DNA"/>
</dbReference>
<accession>A0ABV8H0N4</accession>
<sequence>MMVDKLATGSQTLRISENSMKPTTVMESSEIKTDNKYEQEQSQKQNAMINNKDLEMAVSKMNDFLEPLRRNVKFELHDKLNKYYVTVINSSTKEVIKEIPPKKMLDMYAEMADFMGFLIDKKI</sequence>
<dbReference type="NCBIfam" id="NF005834">
    <property type="entry name" value="PRK07738.1"/>
    <property type="match status" value="1"/>
</dbReference>
<keyword evidence="2" id="KW-0966">Cell projection</keyword>
<protein>
    <submittedName>
        <fullName evidence="2">Flagellar protein FlaG</fullName>
    </submittedName>
</protein>
<dbReference type="InterPro" id="IPR005186">
    <property type="entry name" value="FlaG"/>
</dbReference>
<dbReference type="Proteomes" id="UP001595772">
    <property type="component" value="Unassembled WGS sequence"/>
</dbReference>
<dbReference type="SUPFAM" id="SSF160214">
    <property type="entry name" value="FlaG-like"/>
    <property type="match status" value="1"/>
</dbReference>
<organism evidence="2 3">
    <name type="scientific">Oceanobacillus longus</name>
    <dbReference type="NCBI Taxonomy" id="930120"/>
    <lineage>
        <taxon>Bacteria</taxon>
        <taxon>Bacillati</taxon>
        <taxon>Bacillota</taxon>
        <taxon>Bacilli</taxon>
        <taxon>Bacillales</taxon>
        <taxon>Bacillaceae</taxon>
        <taxon>Oceanobacillus</taxon>
    </lineage>
</organism>
<keyword evidence="2" id="KW-0969">Cilium</keyword>
<dbReference type="Gene3D" id="3.30.160.170">
    <property type="entry name" value="FlaG-like"/>
    <property type="match status" value="1"/>
</dbReference>
<gene>
    <name evidence="2" type="primary">flaG</name>
    <name evidence="2" type="ORF">ACFOUV_08605</name>
</gene>
<dbReference type="InterPro" id="IPR035924">
    <property type="entry name" value="FlaG-like_sf"/>
</dbReference>
<dbReference type="PANTHER" id="PTHR37166">
    <property type="entry name" value="PROTEIN FLAG"/>
    <property type="match status" value="1"/>
</dbReference>
<feature type="region of interest" description="Disordered" evidence="1">
    <location>
        <begin position="16"/>
        <end position="42"/>
    </location>
</feature>
<proteinExistence type="predicted"/>
<keyword evidence="2" id="KW-0282">Flagellum</keyword>
<feature type="compositionally biased region" description="Polar residues" evidence="1">
    <location>
        <begin position="16"/>
        <end position="27"/>
    </location>
</feature>
<evidence type="ECO:0000313" key="2">
    <source>
        <dbReference type="EMBL" id="MFC4023851.1"/>
    </source>
</evidence>